<keyword evidence="2" id="KW-0472">Membrane</keyword>
<dbReference type="Proteomes" id="UP000285768">
    <property type="component" value="Chromosome"/>
</dbReference>
<reference evidence="3 4" key="1">
    <citation type="submission" date="2019-01" db="EMBL/GenBank/DDBJ databases">
        <title>Leucobacter muris sp. nov. isolated from the nose of a laboratory mouse.</title>
        <authorList>
            <person name="Benga L."/>
            <person name="Sproeer C."/>
            <person name="Schumann P."/>
            <person name="Verbarg S."/>
            <person name="Bunk B."/>
            <person name="Engelhardt E."/>
            <person name="Benten P.M."/>
            <person name="Sager M."/>
        </authorList>
    </citation>
    <scope>NUCLEOTIDE SEQUENCE [LARGE SCALE GENOMIC DNA]</scope>
    <source>
        <strain evidence="3 4">DSM 101948</strain>
    </source>
</reference>
<keyword evidence="2" id="KW-1133">Transmembrane helix</keyword>
<feature type="transmembrane region" description="Helical" evidence="2">
    <location>
        <begin position="24"/>
        <end position="42"/>
    </location>
</feature>
<organism evidence="3 4">
    <name type="scientific">Leucobacter muris</name>
    <dbReference type="NCBI Taxonomy" id="1935379"/>
    <lineage>
        <taxon>Bacteria</taxon>
        <taxon>Bacillati</taxon>
        <taxon>Actinomycetota</taxon>
        <taxon>Actinomycetes</taxon>
        <taxon>Micrococcales</taxon>
        <taxon>Microbacteriaceae</taxon>
        <taxon>Leucobacter</taxon>
    </lineage>
</organism>
<keyword evidence="4" id="KW-1185">Reference proteome</keyword>
<protein>
    <submittedName>
        <fullName evidence="3">DUF3099 domain-containing protein</fullName>
    </submittedName>
</protein>
<evidence type="ECO:0000256" key="1">
    <source>
        <dbReference type="SAM" id="MobiDB-lite"/>
    </source>
</evidence>
<name>A0ABX5QFP5_9MICO</name>
<keyword evidence="2" id="KW-0812">Transmembrane</keyword>
<sequence length="166" mass="16700">MAKSYSVTSAGVNPAEDRAHRMRMYFIAMSLRVACVTSLFWVRGWWVLLAAAGAVFLPWFAVMVGNAVAHDGGQAPDAPEPLKLEGGAPVGPEEVSADTLIVIDVEPERRSSAAEGAGPAGAAQGPAGGSSSSDGASAESTSADGPRAEGAPSPGPETHDARGGAA</sequence>
<dbReference type="Pfam" id="PF11298">
    <property type="entry name" value="DUF3099"/>
    <property type="match status" value="1"/>
</dbReference>
<accession>A0ABX5QFP5</accession>
<gene>
    <name evidence="3" type="ORF">Leucomu_08280</name>
</gene>
<evidence type="ECO:0000313" key="4">
    <source>
        <dbReference type="Proteomes" id="UP000285768"/>
    </source>
</evidence>
<feature type="transmembrane region" description="Helical" evidence="2">
    <location>
        <begin position="48"/>
        <end position="69"/>
    </location>
</feature>
<feature type="compositionally biased region" description="Low complexity" evidence="1">
    <location>
        <begin position="113"/>
        <end position="145"/>
    </location>
</feature>
<evidence type="ECO:0000256" key="2">
    <source>
        <dbReference type="SAM" id="Phobius"/>
    </source>
</evidence>
<dbReference type="RefSeq" id="WP_128386915.1">
    <property type="nucleotide sequence ID" value="NZ_CP035037.1"/>
</dbReference>
<feature type="compositionally biased region" description="Basic and acidic residues" evidence="1">
    <location>
        <begin position="157"/>
        <end position="166"/>
    </location>
</feature>
<dbReference type="InterPro" id="IPR021449">
    <property type="entry name" value="DUF3099"/>
</dbReference>
<evidence type="ECO:0000313" key="3">
    <source>
        <dbReference type="EMBL" id="QAB17912.1"/>
    </source>
</evidence>
<dbReference type="EMBL" id="CP035037">
    <property type="protein sequence ID" value="QAB17912.1"/>
    <property type="molecule type" value="Genomic_DNA"/>
</dbReference>
<feature type="region of interest" description="Disordered" evidence="1">
    <location>
        <begin position="73"/>
        <end position="166"/>
    </location>
</feature>
<proteinExistence type="predicted"/>